<organism evidence="2">
    <name type="scientific">Pseudo-nitzschia australis</name>
    <dbReference type="NCBI Taxonomy" id="44445"/>
    <lineage>
        <taxon>Eukaryota</taxon>
        <taxon>Sar</taxon>
        <taxon>Stramenopiles</taxon>
        <taxon>Ochrophyta</taxon>
        <taxon>Bacillariophyta</taxon>
        <taxon>Bacillariophyceae</taxon>
        <taxon>Bacillariophycidae</taxon>
        <taxon>Bacillariales</taxon>
        <taxon>Bacillariaceae</taxon>
        <taxon>Pseudo-nitzschia</taxon>
    </lineage>
</organism>
<keyword evidence="1" id="KW-0732">Signal</keyword>
<protein>
    <submittedName>
        <fullName evidence="2">Uncharacterized protein</fullName>
    </submittedName>
</protein>
<sequence>MRMLLLLLLLLLLTLLRSDKTIERRGPSSDNTIILSQSFVDLVSLVDLMSFSSLLSLVSCHFLFFNSSVQYLYCVALPLSLWRVHRTSNRRRCQYLYLDMHSLPDEMMHTLD</sequence>
<reference evidence="2" key="1">
    <citation type="submission" date="2021-01" db="EMBL/GenBank/DDBJ databases">
        <authorList>
            <person name="Corre E."/>
            <person name="Pelletier E."/>
            <person name="Niang G."/>
            <person name="Scheremetjew M."/>
            <person name="Finn R."/>
            <person name="Kale V."/>
            <person name="Holt S."/>
            <person name="Cochrane G."/>
            <person name="Meng A."/>
            <person name="Brown T."/>
            <person name="Cohen L."/>
        </authorList>
    </citation>
    <scope>NUCLEOTIDE SEQUENCE</scope>
    <source>
        <strain evidence="2">10249 10 AB</strain>
    </source>
</reference>
<gene>
    <name evidence="2" type="ORF">PAUS00366_LOCUS20204</name>
</gene>
<dbReference type="EMBL" id="HBIX01030363">
    <property type="protein sequence ID" value="CAE0727421.1"/>
    <property type="molecule type" value="Transcribed_RNA"/>
</dbReference>
<feature type="signal peptide" evidence="1">
    <location>
        <begin position="1"/>
        <end position="18"/>
    </location>
</feature>
<proteinExistence type="predicted"/>
<dbReference type="AlphaFoldDB" id="A0A7S4AUG7"/>
<name>A0A7S4AUG7_9STRA</name>
<evidence type="ECO:0000313" key="2">
    <source>
        <dbReference type="EMBL" id="CAE0727421.1"/>
    </source>
</evidence>
<feature type="chain" id="PRO_5030873511" evidence="1">
    <location>
        <begin position="19"/>
        <end position="112"/>
    </location>
</feature>
<accession>A0A7S4AUG7</accession>
<evidence type="ECO:0000256" key="1">
    <source>
        <dbReference type="SAM" id="SignalP"/>
    </source>
</evidence>